<feature type="signal peptide" evidence="4">
    <location>
        <begin position="1"/>
        <end position="17"/>
    </location>
</feature>
<evidence type="ECO:0000256" key="3">
    <source>
        <dbReference type="SAM" id="MobiDB-lite"/>
    </source>
</evidence>
<gene>
    <name evidence="5" type="ORF">HHI36_021819</name>
</gene>
<feature type="region of interest" description="Disordered" evidence="3">
    <location>
        <begin position="175"/>
        <end position="210"/>
    </location>
</feature>
<evidence type="ECO:0000256" key="4">
    <source>
        <dbReference type="SAM" id="SignalP"/>
    </source>
</evidence>
<dbReference type="GO" id="GO:0042302">
    <property type="term" value="F:structural constituent of cuticle"/>
    <property type="evidence" value="ECO:0007669"/>
    <property type="project" value="UniProtKB-UniRule"/>
</dbReference>
<evidence type="ECO:0000313" key="6">
    <source>
        <dbReference type="Proteomes" id="UP001516400"/>
    </source>
</evidence>
<keyword evidence="1 2" id="KW-0193">Cuticle</keyword>
<reference evidence="5 6" key="1">
    <citation type="journal article" date="2021" name="BMC Biol.">
        <title>Horizontally acquired antibacterial genes associated with adaptive radiation of ladybird beetles.</title>
        <authorList>
            <person name="Li H.S."/>
            <person name="Tang X.F."/>
            <person name="Huang Y.H."/>
            <person name="Xu Z.Y."/>
            <person name="Chen M.L."/>
            <person name="Du X.Y."/>
            <person name="Qiu B.Y."/>
            <person name="Chen P.T."/>
            <person name="Zhang W."/>
            <person name="Slipinski A."/>
            <person name="Escalona H.E."/>
            <person name="Waterhouse R.M."/>
            <person name="Zwick A."/>
            <person name="Pang H."/>
        </authorList>
    </citation>
    <scope>NUCLEOTIDE SEQUENCE [LARGE SCALE GENOMIC DNA]</scope>
    <source>
        <strain evidence="5">SYSU2018</strain>
    </source>
</reference>
<dbReference type="PANTHER" id="PTHR12236:SF86">
    <property type="entry name" value="CCP84AC-RELATED"/>
    <property type="match status" value="1"/>
</dbReference>
<dbReference type="Proteomes" id="UP001516400">
    <property type="component" value="Unassembled WGS sequence"/>
</dbReference>
<evidence type="ECO:0000313" key="5">
    <source>
        <dbReference type="EMBL" id="KAL3271331.1"/>
    </source>
</evidence>
<feature type="chain" id="PRO_5044885366" evidence="4">
    <location>
        <begin position="18"/>
        <end position="361"/>
    </location>
</feature>
<dbReference type="Pfam" id="PF00379">
    <property type="entry name" value="Chitin_bind_4"/>
    <property type="match status" value="1"/>
</dbReference>
<dbReference type="InterPro" id="IPR000618">
    <property type="entry name" value="Insect_cuticle"/>
</dbReference>
<protein>
    <submittedName>
        <fullName evidence="5">Uncharacterized protein</fullName>
    </submittedName>
</protein>
<feature type="compositionally biased region" description="Polar residues" evidence="3">
    <location>
        <begin position="55"/>
        <end position="81"/>
    </location>
</feature>
<dbReference type="PANTHER" id="PTHR12236">
    <property type="entry name" value="STRUCTURAL CONTITUENT OF CUTICLE"/>
    <property type="match status" value="1"/>
</dbReference>
<feature type="compositionally biased region" description="Low complexity" evidence="3">
    <location>
        <begin position="176"/>
        <end position="186"/>
    </location>
</feature>
<dbReference type="EMBL" id="JABFTP020000042">
    <property type="protein sequence ID" value="KAL3271331.1"/>
    <property type="molecule type" value="Genomic_DNA"/>
</dbReference>
<proteinExistence type="predicted"/>
<comment type="caution">
    <text evidence="5">The sequence shown here is derived from an EMBL/GenBank/DDBJ whole genome shotgun (WGS) entry which is preliminary data.</text>
</comment>
<dbReference type="AlphaFoldDB" id="A0ABD2MYT5"/>
<feature type="region of interest" description="Disordered" evidence="3">
    <location>
        <begin position="46"/>
        <end position="82"/>
    </location>
</feature>
<evidence type="ECO:0000256" key="2">
    <source>
        <dbReference type="PROSITE-ProRule" id="PRU00497"/>
    </source>
</evidence>
<dbReference type="PROSITE" id="PS51155">
    <property type="entry name" value="CHIT_BIND_RR_2"/>
    <property type="match status" value="1"/>
</dbReference>
<sequence>MLPKAVLVLFLVIFVQGQNTPSAEDLRKDPLFNKFFEEFKKQYQELKTEQGARTEPSTISNQPTTTYFSPTEPSTISQTSLRPHIRRPAERPVIDTTSFQHITPSRRIKCPKEDSPLRKFVARVREEDPTNGFLSFVQSALAAPTKRPPIPLSDTNTNLARKLVKIVPRLKEELPSEPSTESLLIPQNPRKQTPRKKLRPEDKFDEEEFRKQAESAKYNFASDVKDDINGNVHQRQEIREGNKVKGMYSYEDGFFKRTVHYEADEKGYRVVKEEVQEIGDGPLINPNGSAKVESYVAGKTLNYQITNRDIISRKPIQYKGIEDPEFTRPSKNYQITNRDQTRRLPNTYRGFENPDYQYADY</sequence>
<organism evidence="5 6">
    <name type="scientific">Cryptolaemus montrouzieri</name>
    <dbReference type="NCBI Taxonomy" id="559131"/>
    <lineage>
        <taxon>Eukaryota</taxon>
        <taxon>Metazoa</taxon>
        <taxon>Ecdysozoa</taxon>
        <taxon>Arthropoda</taxon>
        <taxon>Hexapoda</taxon>
        <taxon>Insecta</taxon>
        <taxon>Pterygota</taxon>
        <taxon>Neoptera</taxon>
        <taxon>Endopterygota</taxon>
        <taxon>Coleoptera</taxon>
        <taxon>Polyphaga</taxon>
        <taxon>Cucujiformia</taxon>
        <taxon>Coccinelloidea</taxon>
        <taxon>Coccinellidae</taxon>
        <taxon>Scymninae</taxon>
        <taxon>Scymnini</taxon>
        <taxon>Cryptolaemus</taxon>
    </lineage>
</organism>
<keyword evidence="6" id="KW-1185">Reference proteome</keyword>
<name>A0ABD2MYT5_9CUCU</name>
<keyword evidence="4" id="KW-0732">Signal</keyword>
<accession>A0ABD2MYT5</accession>
<evidence type="ECO:0000256" key="1">
    <source>
        <dbReference type="ARBA" id="ARBA00022460"/>
    </source>
</evidence>
<dbReference type="InterPro" id="IPR051217">
    <property type="entry name" value="Insect_Cuticle_Struc_Prot"/>
</dbReference>